<proteinExistence type="predicted"/>
<dbReference type="EMBL" id="KB097304">
    <property type="protein sequence ID" value="ESN97787.1"/>
    <property type="molecule type" value="Genomic_DNA"/>
</dbReference>
<keyword evidence="1" id="KW-0677">Repeat</keyword>
<dbReference type="SUPFAM" id="SSF64268">
    <property type="entry name" value="PX domain"/>
    <property type="match status" value="1"/>
</dbReference>
<dbReference type="GO" id="GO:0005737">
    <property type="term" value="C:cytoplasm"/>
    <property type="evidence" value="ECO:0000318"/>
    <property type="project" value="GO_Central"/>
</dbReference>
<dbReference type="InterPro" id="IPR036871">
    <property type="entry name" value="PX_dom_sf"/>
</dbReference>
<dbReference type="GeneID" id="20212554"/>
<evidence type="ECO:0008006" key="5">
    <source>
        <dbReference type="Google" id="ProtNLM"/>
    </source>
</evidence>
<dbReference type="InterPro" id="IPR051228">
    <property type="entry name" value="NADPH_Oxidase/PX-Domain"/>
</dbReference>
<dbReference type="OrthoDB" id="10255964at2759"/>
<dbReference type="InterPro" id="IPR036028">
    <property type="entry name" value="SH3-like_dom_sf"/>
</dbReference>
<dbReference type="EnsemblMetazoa" id="HelroT193199">
    <property type="protein sequence ID" value="HelroP193199"/>
    <property type="gene ID" value="HelroG193199"/>
</dbReference>
<evidence type="ECO:0000256" key="1">
    <source>
        <dbReference type="ARBA" id="ARBA00022737"/>
    </source>
</evidence>
<dbReference type="SUPFAM" id="SSF50044">
    <property type="entry name" value="SH3-domain"/>
    <property type="match status" value="1"/>
</dbReference>
<keyword evidence="4" id="KW-1185">Reference proteome</keyword>
<evidence type="ECO:0000313" key="2">
    <source>
        <dbReference type="EMBL" id="ESN97787.1"/>
    </source>
</evidence>
<dbReference type="HOGENOM" id="CLU_781382_0_0_1"/>
<dbReference type="KEGG" id="hro:HELRODRAFT_193199"/>
<accession>T1FUQ8</accession>
<dbReference type="CTD" id="20212554"/>
<dbReference type="GO" id="GO:0016176">
    <property type="term" value="F:superoxide-generating NADPH oxidase activator activity"/>
    <property type="evidence" value="ECO:0000318"/>
    <property type="project" value="GO_Central"/>
</dbReference>
<dbReference type="GO" id="GO:0035091">
    <property type="term" value="F:phosphatidylinositol binding"/>
    <property type="evidence" value="ECO:0007669"/>
    <property type="project" value="InterPro"/>
</dbReference>
<name>T1FUQ8_HELRO</name>
<organism evidence="3 4">
    <name type="scientific">Helobdella robusta</name>
    <name type="common">Californian leech</name>
    <dbReference type="NCBI Taxonomy" id="6412"/>
    <lineage>
        <taxon>Eukaryota</taxon>
        <taxon>Metazoa</taxon>
        <taxon>Spiralia</taxon>
        <taxon>Lophotrochozoa</taxon>
        <taxon>Annelida</taxon>
        <taxon>Clitellata</taxon>
        <taxon>Hirudinea</taxon>
        <taxon>Rhynchobdellida</taxon>
        <taxon>Glossiphoniidae</taxon>
        <taxon>Helobdella</taxon>
    </lineage>
</organism>
<dbReference type="AlphaFoldDB" id="T1FUQ8"/>
<evidence type="ECO:0000313" key="3">
    <source>
        <dbReference type="EnsemblMetazoa" id="HelroP193199"/>
    </source>
</evidence>
<dbReference type="EMBL" id="AMQM01006206">
    <property type="status" value="NOT_ANNOTATED_CDS"/>
    <property type="molecule type" value="Genomic_DNA"/>
</dbReference>
<dbReference type="GO" id="GO:0042554">
    <property type="term" value="P:superoxide anion generation"/>
    <property type="evidence" value="ECO:0000318"/>
    <property type="project" value="GO_Central"/>
</dbReference>
<sequence length="355" mass="39887">MPIGMMESPTVLQKIQCTKIKKSKDPEFVLKVVCNDCPAHEITRKHQDLCDFITELITCYPKFAKDLPKMKGCDWFNRGFFKNKNCKIEIDNFCQKLLDLPEDVRNDEMMVTFFSSLSAFQIACSKKKREIAEQNGIGEPSYDCLALIPSENETKNNVIINDNIYGEGLQKTFNIPPVDKVVKTSATSKKNQSDSEVYESSTAYALYCDIDLNKEVKCKDSNAMRSCKVKCSQIYCSSPHDIPVIKPHTATDVNEISVQVGQLVEILDNLPIGLVKIRWSGRVGFVPNVCLDLKEKNSVMKFGMASSDQSKVKPVANVPPLSGPHTKTEDNIEQEVALRLCGLCGAIFIEMYFDH</sequence>
<dbReference type="PANTHER" id="PTHR15706">
    <property type="entry name" value="SH3 MULTIPLE DOMAIN"/>
    <property type="match status" value="1"/>
</dbReference>
<gene>
    <name evidence="3" type="primary">20212554</name>
    <name evidence="2" type="ORF">HELRODRAFT_193199</name>
</gene>
<dbReference type="InParanoid" id="T1FUQ8"/>
<reference evidence="2 4" key="2">
    <citation type="journal article" date="2013" name="Nature">
        <title>Insights into bilaterian evolution from three spiralian genomes.</title>
        <authorList>
            <person name="Simakov O."/>
            <person name="Marletaz F."/>
            <person name="Cho S.J."/>
            <person name="Edsinger-Gonzales E."/>
            <person name="Havlak P."/>
            <person name="Hellsten U."/>
            <person name="Kuo D.H."/>
            <person name="Larsson T."/>
            <person name="Lv J."/>
            <person name="Arendt D."/>
            <person name="Savage R."/>
            <person name="Osoegawa K."/>
            <person name="de Jong P."/>
            <person name="Grimwood J."/>
            <person name="Chapman J.A."/>
            <person name="Shapiro H."/>
            <person name="Aerts A."/>
            <person name="Otillar R.P."/>
            <person name="Terry A.Y."/>
            <person name="Boore J.L."/>
            <person name="Grigoriev I.V."/>
            <person name="Lindberg D.R."/>
            <person name="Seaver E.C."/>
            <person name="Weisblat D.A."/>
            <person name="Putnam N.H."/>
            <person name="Rokhsar D.S."/>
        </authorList>
    </citation>
    <scope>NUCLEOTIDE SEQUENCE</scope>
</reference>
<reference evidence="3" key="3">
    <citation type="submission" date="2015-06" db="UniProtKB">
        <authorList>
            <consortium name="EnsemblMetazoa"/>
        </authorList>
    </citation>
    <scope>IDENTIFICATION</scope>
</reference>
<evidence type="ECO:0000313" key="4">
    <source>
        <dbReference type="Proteomes" id="UP000015101"/>
    </source>
</evidence>
<dbReference type="Proteomes" id="UP000015101">
    <property type="component" value="Unassembled WGS sequence"/>
</dbReference>
<dbReference type="Gene3D" id="3.30.1520.10">
    <property type="entry name" value="Phox-like domain"/>
    <property type="match status" value="1"/>
</dbReference>
<dbReference type="RefSeq" id="XP_009024238.1">
    <property type="nucleotide sequence ID" value="XM_009025990.1"/>
</dbReference>
<dbReference type="PANTHER" id="PTHR15706:SF2">
    <property type="entry name" value="SH3 AND PX DOMAIN-CONTAINING PROTEIN 2A"/>
    <property type="match status" value="1"/>
</dbReference>
<protein>
    <recommendedName>
        <fullName evidence="5">SH3 domain-containing protein</fullName>
    </recommendedName>
</protein>
<reference evidence="4" key="1">
    <citation type="submission" date="2012-12" db="EMBL/GenBank/DDBJ databases">
        <authorList>
            <person name="Hellsten U."/>
            <person name="Grimwood J."/>
            <person name="Chapman J.A."/>
            <person name="Shapiro H."/>
            <person name="Aerts A."/>
            <person name="Otillar R.P."/>
            <person name="Terry A.Y."/>
            <person name="Boore J.L."/>
            <person name="Simakov O."/>
            <person name="Marletaz F."/>
            <person name="Cho S.-J."/>
            <person name="Edsinger-Gonzales E."/>
            <person name="Havlak P."/>
            <person name="Kuo D.-H."/>
            <person name="Larsson T."/>
            <person name="Lv J."/>
            <person name="Arendt D."/>
            <person name="Savage R."/>
            <person name="Osoegawa K."/>
            <person name="de Jong P."/>
            <person name="Lindberg D.R."/>
            <person name="Seaver E.C."/>
            <person name="Weisblat D.A."/>
            <person name="Putnam N.H."/>
            <person name="Grigoriev I.V."/>
            <person name="Rokhsar D.S."/>
        </authorList>
    </citation>
    <scope>NUCLEOTIDE SEQUENCE</scope>
</reference>